<keyword evidence="3" id="KW-1185">Reference proteome</keyword>
<proteinExistence type="predicted"/>
<gene>
    <name evidence="2" type="ORF">BFS30_22720</name>
</gene>
<dbReference type="RefSeq" id="WP_069381385.1">
    <property type="nucleotide sequence ID" value="NZ_CP017141.1"/>
</dbReference>
<keyword evidence="2" id="KW-0560">Oxidoreductase</keyword>
<accession>A0A1D7QM63</accession>
<dbReference type="InterPro" id="IPR037523">
    <property type="entry name" value="VOC_core"/>
</dbReference>
<keyword evidence="2" id="KW-0223">Dioxygenase</keyword>
<feature type="domain" description="VOC" evidence="1">
    <location>
        <begin position="2"/>
        <end position="127"/>
    </location>
</feature>
<dbReference type="KEGG" id="psty:BFS30_22720"/>
<dbReference type="SUPFAM" id="SSF54593">
    <property type="entry name" value="Glyoxalase/Bleomycin resistance protein/Dihydroxybiphenyl dioxygenase"/>
    <property type="match status" value="1"/>
</dbReference>
<dbReference type="EMBL" id="CP017141">
    <property type="protein sequence ID" value="AOM79723.1"/>
    <property type="molecule type" value="Genomic_DNA"/>
</dbReference>
<dbReference type="AlphaFoldDB" id="A0A1D7QM63"/>
<reference evidence="2 3" key="1">
    <citation type="submission" date="2016-08" db="EMBL/GenBank/DDBJ databases">
        <authorList>
            <person name="Seilhamer J.J."/>
        </authorList>
    </citation>
    <scope>NUCLEOTIDE SEQUENCE [LARGE SCALE GENOMIC DNA]</scope>
    <source>
        <strain evidence="2 3">DX4</strain>
    </source>
</reference>
<dbReference type="Gene3D" id="3.10.180.10">
    <property type="entry name" value="2,3-Dihydroxybiphenyl 1,2-Dioxygenase, domain 1"/>
    <property type="match status" value="1"/>
</dbReference>
<dbReference type="Proteomes" id="UP000094313">
    <property type="component" value="Chromosome"/>
</dbReference>
<dbReference type="Pfam" id="PF22677">
    <property type="entry name" value="Ble-like_N"/>
    <property type="match status" value="1"/>
</dbReference>
<protein>
    <submittedName>
        <fullName evidence="2">Extradiol dioxygenase</fullName>
    </submittedName>
</protein>
<dbReference type="GO" id="GO:0051213">
    <property type="term" value="F:dioxygenase activity"/>
    <property type="evidence" value="ECO:0007669"/>
    <property type="project" value="UniProtKB-KW"/>
</dbReference>
<dbReference type="InterPro" id="IPR053863">
    <property type="entry name" value="Glyoxy/Ble-like_N"/>
</dbReference>
<dbReference type="PANTHER" id="PTHR36503">
    <property type="entry name" value="BLR2520 PROTEIN"/>
    <property type="match status" value="1"/>
</dbReference>
<name>A0A1D7QM63_9SPHI</name>
<dbReference type="OrthoDB" id="9798430at2"/>
<dbReference type="PANTHER" id="PTHR36503:SF2">
    <property type="entry name" value="BLR2408 PROTEIN"/>
    <property type="match status" value="1"/>
</dbReference>
<evidence type="ECO:0000313" key="3">
    <source>
        <dbReference type="Proteomes" id="UP000094313"/>
    </source>
</evidence>
<organism evidence="2 3">
    <name type="scientific">Pedobacter steynii</name>
    <dbReference type="NCBI Taxonomy" id="430522"/>
    <lineage>
        <taxon>Bacteria</taxon>
        <taxon>Pseudomonadati</taxon>
        <taxon>Bacteroidota</taxon>
        <taxon>Sphingobacteriia</taxon>
        <taxon>Sphingobacteriales</taxon>
        <taxon>Sphingobacteriaceae</taxon>
        <taxon>Pedobacter</taxon>
    </lineage>
</organism>
<dbReference type="InterPro" id="IPR029068">
    <property type="entry name" value="Glyas_Bleomycin-R_OHBP_Dase"/>
</dbReference>
<evidence type="ECO:0000313" key="2">
    <source>
        <dbReference type="EMBL" id="AOM79723.1"/>
    </source>
</evidence>
<dbReference type="PROSITE" id="PS51819">
    <property type="entry name" value="VOC"/>
    <property type="match status" value="1"/>
</dbReference>
<sequence>MATNMFVNLPVKNLEKSISFFKKLGFKFNAHFTDEKATCMVVAENIFVMLLVKEFFQTFIRKEIADAKHMTEVIITLSATSKEQVDEMVDRAVQAGATTPHGRQDHGWMYGHGFQDLDGHLWAIMFVDESNLRQMD</sequence>
<evidence type="ECO:0000259" key="1">
    <source>
        <dbReference type="PROSITE" id="PS51819"/>
    </source>
</evidence>